<feature type="compositionally biased region" description="Acidic residues" evidence="10">
    <location>
        <begin position="34"/>
        <end position="44"/>
    </location>
</feature>
<evidence type="ECO:0000313" key="11">
    <source>
        <dbReference type="EMBL" id="OJD10277.1"/>
    </source>
</evidence>
<dbReference type="GO" id="GO:0000493">
    <property type="term" value="P:box H/ACA snoRNP assembly"/>
    <property type="evidence" value="ECO:0007669"/>
    <property type="project" value="InterPro"/>
</dbReference>
<dbReference type="GO" id="GO:0006364">
    <property type="term" value="P:rRNA processing"/>
    <property type="evidence" value="ECO:0007669"/>
    <property type="project" value="UniProtKB-KW"/>
</dbReference>
<protein>
    <recommendedName>
        <fullName evidence="3">H/ACA ribonucleoprotein complex non-core subunit NAF1</fullName>
    </recommendedName>
    <alternativeName>
        <fullName evidence="9">Nuclear assembly factor 1</fullName>
    </alternativeName>
</protein>
<feature type="compositionally biased region" description="Polar residues" evidence="10">
    <location>
        <begin position="627"/>
        <end position="643"/>
    </location>
</feature>
<evidence type="ECO:0000256" key="4">
    <source>
        <dbReference type="ARBA" id="ARBA00022517"/>
    </source>
</evidence>
<dbReference type="InterPro" id="IPR009000">
    <property type="entry name" value="Transl_B-barrel_sf"/>
</dbReference>
<feature type="compositionally biased region" description="Low complexity" evidence="10">
    <location>
        <begin position="661"/>
        <end position="679"/>
    </location>
</feature>
<accession>A0A1J9Q544</accession>
<evidence type="ECO:0000256" key="10">
    <source>
        <dbReference type="SAM" id="MobiDB-lite"/>
    </source>
</evidence>
<dbReference type="InterPro" id="IPR040309">
    <property type="entry name" value="Naf1"/>
</dbReference>
<feature type="compositionally biased region" description="Polar residues" evidence="10">
    <location>
        <begin position="680"/>
        <end position="694"/>
    </location>
</feature>
<sequence>MANIGSTAELMPGDIKAPPVKRPCLELSSNGVELEGELPADEGSDFYNTPLNTGTPLYAAQNGPTADKSNAILPTPPKPASPKPAPPIPGLTFVNEKNAAPESQATGAPDHGGAVEQTSPLDKPNEPEISQELDRQAHSPNDVEMGHTISVVQQQEGEHQDQKHTATENSKDVPPAPVVNNESLPAMQNGTLGDSSRLTNHTGGAEIGPDYNENPEWEMDSSPYESSSSDSVSDDSSDDDSSGEYDLLGPEEQARILMAAEGGSEDEGDGKVKGGQIRTANEKPEEIVPKPDITITPDMKVEVLGNVETIVENVVLIKANISGEYQVLESGSVLCLADLSVIGMVSETLGRVEQPLYTVRFPNEDSIKEAKLERGIPVFYVVDHSTFVFTQPLKGLKGSDASNFHDEEVGDEEIEFSDDEAEAEYKRQLKQKRQQKRDGRRDMNGPGKPRRDRPGPSGLRNSDINYDDINTEEGYTPLPRPKNFHEMIGHTEAPVEETLPRKQFAERASRGGRGRGRGRGSDRGGRGRGRGGGYQKYGDDRQQPQQNERQLEQPQRQKQETSQNTYPPPSAECRPPQTFYQAQNPHQQPSPPYHPPFYPLYQPPQQNLSSHMYNTNQTFFPSGFPPAQQQFPVQGPNQPQSASPYPPPGSHINPAFFRNIQQQQQQQQHHDPQAPQQAQLHSAQVPTSQSSVESTFAAAQAQLDLLRRLSRGGS</sequence>
<keyword evidence="12" id="KW-1185">Reference proteome</keyword>
<evidence type="ECO:0000256" key="3">
    <source>
        <dbReference type="ARBA" id="ARBA00021438"/>
    </source>
</evidence>
<keyword evidence="6" id="KW-0597">Phosphoprotein</keyword>
<feature type="compositionally biased region" description="Basic and acidic residues" evidence="10">
    <location>
        <begin position="498"/>
        <end position="509"/>
    </location>
</feature>
<dbReference type="Pfam" id="PF04410">
    <property type="entry name" value="Gar1"/>
    <property type="match status" value="1"/>
</dbReference>
<comment type="subcellular location">
    <subcellularLocation>
        <location evidence="1">Nucleus</location>
    </subcellularLocation>
</comment>
<dbReference type="STRING" id="1447872.A0A1J9Q544"/>
<evidence type="ECO:0000256" key="9">
    <source>
        <dbReference type="ARBA" id="ARBA00076743"/>
    </source>
</evidence>
<organism evidence="11 12">
    <name type="scientific">Emergomyces pasteurianus Ep9510</name>
    <dbReference type="NCBI Taxonomy" id="1447872"/>
    <lineage>
        <taxon>Eukaryota</taxon>
        <taxon>Fungi</taxon>
        <taxon>Dikarya</taxon>
        <taxon>Ascomycota</taxon>
        <taxon>Pezizomycotina</taxon>
        <taxon>Eurotiomycetes</taxon>
        <taxon>Eurotiomycetidae</taxon>
        <taxon>Onygenales</taxon>
        <taxon>Ajellomycetaceae</taxon>
        <taxon>Emergomyces</taxon>
    </lineage>
</organism>
<keyword evidence="7" id="KW-0694">RNA-binding</keyword>
<keyword evidence="4" id="KW-0690">Ribosome biogenesis</keyword>
<feature type="compositionally biased region" description="Low complexity" evidence="10">
    <location>
        <begin position="220"/>
        <end position="231"/>
    </location>
</feature>
<evidence type="ECO:0000256" key="6">
    <source>
        <dbReference type="ARBA" id="ARBA00022553"/>
    </source>
</evidence>
<dbReference type="GO" id="GO:0005634">
    <property type="term" value="C:nucleus"/>
    <property type="evidence" value="ECO:0007669"/>
    <property type="project" value="UniProtKB-SubCell"/>
</dbReference>
<dbReference type="Gene3D" id="2.40.10.230">
    <property type="entry name" value="Probable tRNA pseudouridine synthase domain"/>
    <property type="match status" value="1"/>
</dbReference>
<comment type="caution">
    <text evidence="11">The sequence shown here is derived from an EMBL/GenBank/DDBJ whole genome shotgun (WGS) entry which is preliminary data.</text>
</comment>
<feature type="compositionally biased region" description="Basic and acidic residues" evidence="10">
    <location>
        <begin position="156"/>
        <end position="171"/>
    </location>
</feature>
<dbReference type="PANTHER" id="PTHR31633">
    <property type="entry name" value="H/ACA RIBONUCLEOPROTEIN COMPLEX NON-CORE SUBUNIT NAF1"/>
    <property type="match status" value="1"/>
</dbReference>
<feature type="compositionally biased region" description="Pro residues" evidence="10">
    <location>
        <begin position="588"/>
        <end position="602"/>
    </location>
</feature>
<dbReference type="AlphaFoldDB" id="A0A1J9Q544"/>
<name>A0A1J9Q544_9EURO</name>
<evidence type="ECO:0000256" key="1">
    <source>
        <dbReference type="ARBA" id="ARBA00004123"/>
    </source>
</evidence>
<feature type="compositionally biased region" description="Polar residues" evidence="10">
    <location>
        <begin position="180"/>
        <end position="202"/>
    </location>
</feature>
<evidence type="ECO:0000256" key="7">
    <source>
        <dbReference type="ARBA" id="ARBA00022884"/>
    </source>
</evidence>
<dbReference type="SUPFAM" id="SSF50447">
    <property type="entry name" value="Translation proteins"/>
    <property type="match status" value="1"/>
</dbReference>
<gene>
    <name evidence="11" type="ORF">AJ78_08653</name>
</gene>
<proteinExistence type="inferred from homology"/>
<evidence type="ECO:0000313" key="12">
    <source>
        <dbReference type="Proteomes" id="UP000182235"/>
    </source>
</evidence>
<dbReference type="GO" id="GO:0001522">
    <property type="term" value="P:pseudouridine synthesis"/>
    <property type="evidence" value="ECO:0007669"/>
    <property type="project" value="InterPro"/>
</dbReference>
<feature type="compositionally biased region" description="Polar residues" evidence="10">
    <location>
        <begin position="46"/>
        <end position="55"/>
    </location>
</feature>
<dbReference type="EMBL" id="LGRN01000862">
    <property type="protein sequence ID" value="OJD10277.1"/>
    <property type="molecule type" value="Genomic_DNA"/>
</dbReference>
<feature type="compositionally biased region" description="Pro residues" evidence="10">
    <location>
        <begin position="74"/>
        <end position="89"/>
    </location>
</feature>
<dbReference type="Proteomes" id="UP000182235">
    <property type="component" value="Unassembled WGS sequence"/>
</dbReference>
<dbReference type="GO" id="GO:0003723">
    <property type="term" value="F:RNA binding"/>
    <property type="evidence" value="ECO:0007669"/>
    <property type="project" value="UniProtKB-KW"/>
</dbReference>
<feature type="compositionally biased region" description="Basic and acidic residues" evidence="10">
    <location>
        <begin position="549"/>
        <end position="559"/>
    </location>
</feature>
<feature type="compositionally biased region" description="Acidic residues" evidence="10">
    <location>
        <begin position="232"/>
        <end position="243"/>
    </location>
</feature>
<reference evidence="11 12" key="1">
    <citation type="submission" date="2015-07" db="EMBL/GenBank/DDBJ databases">
        <title>Emmonsia species relationships and genome sequence.</title>
        <authorList>
            <consortium name="The Broad Institute Genomics Platform"/>
            <person name="Cuomo C.A."/>
            <person name="Munoz J.F."/>
            <person name="Imamovic A."/>
            <person name="Priest M.E."/>
            <person name="Young S."/>
            <person name="Clay O.K."/>
            <person name="McEwen J.G."/>
        </authorList>
    </citation>
    <scope>NUCLEOTIDE SEQUENCE [LARGE SCALE GENOMIC DNA]</scope>
    <source>
        <strain evidence="11 12">UAMH 9510</strain>
    </source>
</reference>
<feature type="region of interest" description="Disordered" evidence="10">
    <location>
        <begin position="427"/>
        <end position="694"/>
    </location>
</feature>
<evidence type="ECO:0000256" key="8">
    <source>
        <dbReference type="ARBA" id="ARBA00023242"/>
    </source>
</evidence>
<feature type="compositionally biased region" description="Polar residues" evidence="10">
    <location>
        <begin position="611"/>
        <end position="620"/>
    </location>
</feature>
<keyword evidence="8" id="KW-0539">Nucleus</keyword>
<dbReference type="InterPro" id="IPR038664">
    <property type="entry name" value="Gar1/Naf1_Cbf5-bd_sf"/>
</dbReference>
<evidence type="ECO:0000256" key="2">
    <source>
        <dbReference type="ARBA" id="ARBA00009801"/>
    </source>
</evidence>
<dbReference type="GO" id="GO:0005732">
    <property type="term" value="C:sno(s)RNA-containing ribonucleoprotein complex"/>
    <property type="evidence" value="ECO:0007669"/>
    <property type="project" value="InterPro"/>
</dbReference>
<dbReference type="PANTHER" id="PTHR31633:SF1">
    <property type="entry name" value="H_ACA RIBONUCLEOPROTEIN COMPLEX NON-CORE SUBUNIT NAF1"/>
    <property type="match status" value="1"/>
</dbReference>
<dbReference type="OrthoDB" id="21550at2759"/>
<dbReference type="InterPro" id="IPR007504">
    <property type="entry name" value="H/ACA_rnp_Gar1/Naf1"/>
</dbReference>
<comment type="similarity">
    <text evidence="2">Belongs to the NAF1 family.</text>
</comment>
<feature type="region of interest" description="Disordered" evidence="10">
    <location>
        <begin position="1"/>
        <end position="246"/>
    </location>
</feature>
<dbReference type="FunFam" id="2.40.10.230:FF:000002">
    <property type="entry name" value="H/ACA ribonucleoprotein complex non-core subunit NAF1"/>
    <property type="match status" value="1"/>
</dbReference>
<keyword evidence="5" id="KW-0698">rRNA processing</keyword>
<evidence type="ECO:0000256" key="5">
    <source>
        <dbReference type="ARBA" id="ARBA00022552"/>
    </source>
</evidence>